<dbReference type="RefSeq" id="WP_089938811.1">
    <property type="nucleotide sequence ID" value="NZ_CAKOEX010000004.1"/>
</dbReference>
<name>A0A2U1D8X9_9LACO</name>
<organism evidence="1 2">
    <name type="scientific">Convivina intestini</name>
    <dbReference type="NCBI Taxonomy" id="1505726"/>
    <lineage>
        <taxon>Bacteria</taxon>
        <taxon>Bacillati</taxon>
        <taxon>Bacillota</taxon>
        <taxon>Bacilli</taxon>
        <taxon>Lactobacillales</taxon>
        <taxon>Lactobacillaceae</taxon>
        <taxon>Convivina</taxon>
    </lineage>
</organism>
<dbReference type="EMBL" id="QEKT01000005">
    <property type="protein sequence ID" value="PVY84144.1"/>
    <property type="molecule type" value="Genomic_DNA"/>
</dbReference>
<comment type="caution">
    <text evidence="1">The sequence shown here is derived from an EMBL/GenBank/DDBJ whole genome shotgun (WGS) entry which is preliminary data.</text>
</comment>
<proteinExistence type="predicted"/>
<protein>
    <submittedName>
        <fullName evidence="1">Uncharacterized protein</fullName>
    </submittedName>
</protein>
<accession>A0A2U1D8X9</accession>
<dbReference type="Proteomes" id="UP000245433">
    <property type="component" value="Unassembled WGS sequence"/>
</dbReference>
<gene>
    <name evidence="1" type="ORF">C7384_10521</name>
</gene>
<dbReference type="AlphaFoldDB" id="A0A2U1D8X9"/>
<sequence length="276" mass="31338">MKVELINSLDFLNFPGIGWQIEQVKTGKSDELWIATPHEDAANLVKGLGLDPKRVYDMYSRAYLSDADETQGIWFTDLPVPNEAQAIINDDWTKSIISQGHELAKVRWFANSQRLVQAVSWQDADGQIDYKDIYQRDGSIFAKQYFSEGQLLESDFYVGAKEPQACDFYFEGQRNFVYADGQKYANAEDYVAAVGNSFPENEYRITQVGREIDFAPANTVLTLPESVVDDQGNILGNLMNVLNNPDHKIKKVQVKPRDFAVLRKARLKLNKVSLLK</sequence>
<keyword evidence="2" id="KW-1185">Reference proteome</keyword>
<evidence type="ECO:0000313" key="1">
    <source>
        <dbReference type="EMBL" id="PVY84144.1"/>
    </source>
</evidence>
<dbReference type="OrthoDB" id="2136618at2"/>
<evidence type="ECO:0000313" key="2">
    <source>
        <dbReference type="Proteomes" id="UP000245433"/>
    </source>
</evidence>
<reference evidence="1 2" key="1">
    <citation type="submission" date="2018-04" db="EMBL/GenBank/DDBJ databases">
        <title>Genomic Encyclopedia of Type Strains, Phase IV (KMG-IV): sequencing the most valuable type-strain genomes for metagenomic binning, comparative biology and taxonomic classification.</title>
        <authorList>
            <person name="Goeker M."/>
        </authorList>
    </citation>
    <scope>NUCLEOTIDE SEQUENCE [LARGE SCALE GENOMIC DNA]</scope>
    <source>
        <strain evidence="1 2">DSM 28795</strain>
    </source>
</reference>